<dbReference type="Proteomes" id="UP000077173">
    <property type="component" value="Unassembled WGS sequence"/>
</dbReference>
<feature type="transmembrane region" description="Helical" evidence="1">
    <location>
        <begin position="12"/>
        <end position="27"/>
    </location>
</feature>
<dbReference type="PANTHER" id="PTHR23028">
    <property type="entry name" value="ACETYLTRANSFERASE"/>
    <property type="match status" value="1"/>
</dbReference>
<evidence type="ECO:0008006" key="6">
    <source>
        <dbReference type="Google" id="ProtNLM"/>
    </source>
</evidence>
<feature type="transmembrane region" description="Helical" evidence="1">
    <location>
        <begin position="168"/>
        <end position="187"/>
    </location>
</feature>
<dbReference type="Pfam" id="PF19040">
    <property type="entry name" value="SGNH"/>
    <property type="match status" value="1"/>
</dbReference>
<feature type="transmembrane region" description="Helical" evidence="1">
    <location>
        <begin position="33"/>
        <end position="53"/>
    </location>
</feature>
<dbReference type="InterPro" id="IPR043968">
    <property type="entry name" value="SGNH"/>
</dbReference>
<feature type="transmembrane region" description="Helical" evidence="1">
    <location>
        <begin position="309"/>
        <end position="330"/>
    </location>
</feature>
<feature type="transmembrane region" description="Helical" evidence="1">
    <location>
        <begin position="74"/>
        <end position="93"/>
    </location>
</feature>
<evidence type="ECO:0000259" key="2">
    <source>
        <dbReference type="Pfam" id="PF01757"/>
    </source>
</evidence>
<feature type="domain" description="SGNH" evidence="3">
    <location>
        <begin position="395"/>
        <end position="630"/>
    </location>
</feature>
<accession>A0A176ZGW0</accession>
<dbReference type="RefSeq" id="WP_063676338.1">
    <property type="nucleotide sequence ID" value="NZ_LSEF01000015.1"/>
</dbReference>
<feature type="transmembrane region" description="Helical" evidence="1">
    <location>
        <begin position="342"/>
        <end position="363"/>
    </location>
</feature>
<dbReference type="AlphaFoldDB" id="A0A176ZGW0"/>
<proteinExistence type="predicted"/>
<dbReference type="GO" id="GO:0016747">
    <property type="term" value="F:acyltransferase activity, transferring groups other than amino-acyl groups"/>
    <property type="evidence" value="ECO:0007669"/>
    <property type="project" value="InterPro"/>
</dbReference>
<gene>
    <name evidence="4" type="ORF">AXW67_35490</name>
</gene>
<dbReference type="Pfam" id="PF01757">
    <property type="entry name" value="Acyl_transf_3"/>
    <property type="match status" value="1"/>
</dbReference>
<feature type="transmembrane region" description="Helical" evidence="1">
    <location>
        <begin position="269"/>
        <end position="289"/>
    </location>
</feature>
<dbReference type="PANTHER" id="PTHR23028:SF53">
    <property type="entry name" value="ACYL_TRANSF_3 DOMAIN-CONTAINING PROTEIN"/>
    <property type="match status" value="1"/>
</dbReference>
<dbReference type="GO" id="GO:0009103">
    <property type="term" value="P:lipopolysaccharide biosynthetic process"/>
    <property type="evidence" value="ECO:0007669"/>
    <property type="project" value="TreeGrafter"/>
</dbReference>
<evidence type="ECO:0000256" key="1">
    <source>
        <dbReference type="SAM" id="Phobius"/>
    </source>
</evidence>
<dbReference type="EMBL" id="LSEF01000015">
    <property type="protein sequence ID" value="OAF19818.1"/>
    <property type="molecule type" value="Genomic_DNA"/>
</dbReference>
<name>A0A176ZGW0_9BRAD</name>
<dbReference type="InterPro" id="IPR050879">
    <property type="entry name" value="Acyltransferase_3"/>
</dbReference>
<keyword evidence="1" id="KW-0472">Membrane</keyword>
<keyword evidence="5" id="KW-1185">Reference proteome</keyword>
<feature type="transmembrane region" description="Helical" evidence="1">
    <location>
        <begin position="223"/>
        <end position="239"/>
    </location>
</feature>
<evidence type="ECO:0000313" key="5">
    <source>
        <dbReference type="Proteomes" id="UP000077173"/>
    </source>
</evidence>
<keyword evidence="1" id="KW-1133">Transmembrane helix</keyword>
<dbReference type="GO" id="GO:0016020">
    <property type="term" value="C:membrane"/>
    <property type="evidence" value="ECO:0007669"/>
    <property type="project" value="TreeGrafter"/>
</dbReference>
<sequence>MRNTYRPDIDGLRAIAVLAVIAFHAVPNALPGGFIGVDIFFVISGYLISRNILLAVGAEQFSFADFYLRRARRILPALYFTVLATFAVGVALFSPEALRSLAKETTSAVLSISNVEYWRESRQYFAAASEQLGLLHVWSLSAEEQFYLVWPALLLVTQRKLGTHRIPFAVGAIGALSLLTAIITHAIDPSAAFFLPQCRIFEFCLGVAVLFAERRFEPRAADALFVVGSLAVLILLWLLPGAKPLQPAALLVPCGGAALIILSGAQSRLAVALSAWPLRSIGLISYSLYLCHWPTLFFYRQFQSGPMGSIEIAGLFGLMFVIATSMYMWVEQPFRRRRPSNVRFVASCCIVGLSIVGTALMAYKQQGWPARLSPEQLARKQLEQFGMAPCKTVSGDGCLFGATGMARAVEILGDSLVNQYVGALDPILKRLNRAGYAPPSFGCLMLEGLTSSSENKTRDCAGLREGTLDRLASEMTPIIIGQAWTGYAPLGLPDGSLVSTQDEMNGAFETAIERTMARLGGHSRRFLLIGEQVPLACPINGASYERSMLMGKMRPECPETTLAQVRERTASINAMLQRVRDRHLDNVILLRPEDYLCGETCINRENGVSLYYDDEHFSVAGSRFVGRRAEPLILDFIGTTGD</sequence>
<organism evidence="4 5">
    <name type="scientific">Bradyrhizobium neotropicale</name>
    <dbReference type="NCBI Taxonomy" id="1497615"/>
    <lineage>
        <taxon>Bacteria</taxon>
        <taxon>Pseudomonadati</taxon>
        <taxon>Pseudomonadota</taxon>
        <taxon>Alphaproteobacteria</taxon>
        <taxon>Hyphomicrobiales</taxon>
        <taxon>Nitrobacteraceae</taxon>
        <taxon>Bradyrhizobium</taxon>
    </lineage>
</organism>
<dbReference type="InterPro" id="IPR002656">
    <property type="entry name" value="Acyl_transf_3_dom"/>
</dbReference>
<feature type="domain" description="Acyltransferase 3" evidence="2">
    <location>
        <begin position="8"/>
        <end position="327"/>
    </location>
</feature>
<feature type="transmembrane region" description="Helical" evidence="1">
    <location>
        <begin position="135"/>
        <end position="156"/>
    </location>
</feature>
<reference evidence="4 5" key="1">
    <citation type="submission" date="2016-02" db="EMBL/GenBank/DDBJ databases">
        <title>Draft genome sequence of the strain BR 10247T Bradyrhizobium neotropicale isolated from nodules of Centrolobium paraense.</title>
        <authorList>
            <person name="Simoes-Araujo J.L."/>
            <person name="Barauna A.C."/>
            <person name="Silva K."/>
            <person name="Zilli J.E."/>
        </authorList>
    </citation>
    <scope>NUCLEOTIDE SEQUENCE [LARGE SCALE GENOMIC DNA]</scope>
    <source>
        <strain evidence="4 5">BR 10247</strain>
    </source>
</reference>
<evidence type="ECO:0000259" key="3">
    <source>
        <dbReference type="Pfam" id="PF19040"/>
    </source>
</evidence>
<comment type="caution">
    <text evidence="4">The sequence shown here is derived from an EMBL/GenBank/DDBJ whole genome shotgun (WGS) entry which is preliminary data.</text>
</comment>
<evidence type="ECO:0000313" key="4">
    <source>
        <dbReference type="EMBL" id="OAF19818.1"/>
    </source>
</evidence>
<keyword evidence="1" id="KW-0812">Transmembrane</keyword>
<feature type="transmembrane region" description="Helical" evidence="1">
    <location>
        <begin position="193"/>
        <end position="211"/>
    </location>
</feature>
<feature type="transmembrane region" description="Helical" evidence="1">
    <location>
        <begin position="245"/>
        <end position="262"/>
    </location>
</feature>
<protein>
    <recommendedName>
        <fullName evidence="6">Acyltransferase</fullName>
    </recommendedName>
</protein>